<keyword evidence="2" id="KW-1133">Transmembrane helix</keyword>
<dbReference type="InterPro" id="IPR036392">
    <property type="entry name" value="PLAT/LH2_dom_sf"/>
</dbReference>
<dbReference type="PROSITE" id="PS50095">
    <property type="entry name" value="PLAT"/>
    <property type="match status" value="1"/>
</dbReference>
<dbReference type="Gene3D" id="2.60.60.20">
    <property type="entry name" value="PLAT/LH2 domain"/>
    <property type="match status" value="1"/>
</dbReference>
<organism evidence="4 5">
    <name type="scientific">Meganyctiphanes norvegica</name>
    <name type="common">Northern krill</name>
    <name type="synonym">Thysanopoda norvegica</name>
    <dbReference type="NCBI Taxonomy" id="48144"/>
    <lineage>
        <taxon>Eukaryota</taxon>
        <taxon>Metazoa</taxon>
        <taxon>Ecdysozoa</taxon>
        <taxon>Arthropoda</taxon>
        <taxon>Crustacea</taxon>
        <taxon>Multicrustacea</taxon>
        <taxon>Malacostraca</taxon>
        <taxon>Eumalacostraca</taxon>
        <taxon>Eucarida</taxon>
        <taxon>Euphausiacea</taxon>
        <taxon>Euphausiidae</taxon>
        <taxon>Meganyctiphanes</taxon>
    </lineage>
</organism>
<feature type="non-terminal residue" evidence="4">
    <location>
        <position position="242"/>
    </location>
</feature>
<accession>A0AAV2R3W6</accession>
<feature type="domain" description="PLAT" evidence="3">
    <location>
        <begin position="52"/>
        <end position="171"/>
    </location>
</feature>
<evidence type="ECO:0000256" key="2">
    <source>
        <dbReference type="SAM" id="Phobius"/>
    </source>
</evidence>
<dbReference type="SMART" id="SM00308">
    <property type="entry name" value="LH2"/>
    <property type="match status" value="1"/>
</dbReference>
<proteinExistence type="predicted"/>
<sequence>MSFTDNLTIYFVLIVTISILLLFLIWARRKDVEDRKEVGAFPMSDNFPEDKYFYEIMVFTGSKTESQTDSLVQFILSGDAEETEVRTFTDISRKIFRKSEVNTFLMSVPRSLGNLQFLRIWHDNSGQGPNASWYLSNIVFRDVQTYKKFQFVCNQWLAIDSDDGLIDRLLPVSGQEQLTEFKHLFDTTVSKNLTDDHLWFSIFLRPPRSRFTRCDEEVLALPLLGRYMLANCLVAVTWLEVV</sequence>
<keyword evidence="2" id="KW-0812">Transmembrane</keyword>
<protein>
    <recommendedName>
        <fullName evidence="3">PLAT domain-containing protein</fullName>
    </recommendedName>
</protein>
<name>A0AAV2R3W6_MEGNR</name>
<dbReference type="GO" id="GO:0005262">
    <property type="term" value="F:calcium channel activity"/>
    <property type="evidence" value="ECO:0007669"/>
    <property type="project" value="TreeGrafter"/>
</dbReference>
<comment type="caution">
    <text evidence="4">The sequence shown here is derived from an EMBL/GenBank/DDBJ whole genome shotgun (WGS) entry which is preliminary data.</text>
</comment>
<dbReference type="PANTHER" id="PTHR10877:SF150">
    <property type="entry name" value="REJ DOMAIN-CONTAINING PROTEIN"/>
    <property type="match status" value="1"/>
</dbReference>
<keyword evidence="2" id="KW-0472">Membrane</keyword>
<dbReference type="SUPFAM" id="SSF49723">
    <property type="entry name" value="Lipase/lipooxygenase domain (PLAT/LH2 domain)"/>
    <property type="match status" value="1"/>
</dbReference>
<evidence type="ECO:0000256" key="1">
    <source>
        <dbReference type="PROSITE-ProRule" id="PRU00152"/>
    </source>
</evidence>
<dbReference type="PANTHER" id="PTHR10877">
    <property type="entry name" value="POLYCYSTIN FAMILY MEMBER"/>
    <property type="match status" value="1"/>
</dbReference>
<dbReference type="Pfam" id="PF01477">
    <property type="entry name" value="PLAT"/>
    <property type="match status" value="1"/>
</dbReference>
<gene>
    <name evidence="4" type="ORF">MNOR_LOCUS20217</name>
</gene>
<keyword evidence="5" id="KW-1185">Reference proteome</keyword>
<reference evidence="4 5" key="1">
    <citation type="submission" date="2024-05" db="EMBL/GenBank/DDBJ databases">
        <authorList>
            <person name="Wallberg A."/>
        </authorList>
    </citation>
    <scope>NUCLEOTIDE SEQUENCE [LARGE SCALE GENOMIC DNA]</scope>
</reference>
<evidence type="ECO:0000313" key="4">
    <source>
        <dbReference type="EMBL" id="CAL4113879.1"/>
    </source>
</evidence>
<dbReference type="AlphaFoldDB" id="A0AAV2R3W6"/>
<dbReference type="InterPro" id="IPR051223">
    <property type="entry name" value="Polycystin"/>
</dbReference>
<dbReference type="GO" id="GO:0050982">
    <property type="term" value="P:detection of mechanical stimulus"/>
    <property type="evidence" value="ECO:0007669"/>
    <property type="project" value="TreeGrafter"/>
</dbReference>
<comment type="caution">
    <text evidence="1">Lacks conserved residue(s) required for the propagation of feature annotation.</text>
</comment>
<dbReference type="Proteomes" id="UP001497623">
    <property type="component" value="Unassembled WGS sequence"/>
</dbReference>
<dbReference type="EMBL" id="CAXKWB010015462">
    <property type="protein sequence ID" value="CAL4113879.1"/>
    <property type="molecule type" value="Genomic_DNA"/>
</dbReference>
<evidence type="ECO:0000313" key="5">
    <source>
        <dbReference type="Proteomes" id="UP001497623"/>
    </source>
</evidence>
<dbReference type="FunFam" id="2.60.60.20:FF:000022">
    <property type="entry name" value="Uncharacterized protein"/>
    <property type="match status" value="1"/>
</dbReference>
<evidence type="ECO:0000259" key="3">
    <source>
        <dbReference type="PROSITE" id="PS50095"/>
    </source>
</evidence>
<feature type="transmembrane region" description="Helical" evidence="2">
    <location>
        <begin position="6"/>
        <end position="27"/>
    </location>
</feature>
<dbReference type="GO" id="GO:0016020">
    <property type="term" value="C:membrane"/>
    <property type="evidence" value="ECO:0007669"/>
    <property type="project" value="TreeGrafter"/>
</dbReference>
<dbReference type="InterPro" id="IPR001024">
    <property type="entry name" value="PLAT/LH2_dom"/>
</dbReference>